<dbReference type="InterPro" id="IPR052896">
    <property type="entry name" value="GGT-like_enzyme"/>
</dbReference>
<evidence type="ECO:0000313" key="1">
    <source>
        <dbReference type="EMBL" id="PIK34499.1"/>
    </source>
</evidence>
<dbReference type="STRING" id="307972.A0A2G8JFL7"/>
<dbReference type="OrthoDB" id="2015213at2759"/>
<comment type="caution">
    <text evidence="1">The sequence shown here is derived from an EMBL/GenBank/DDBJ whole genome shotgun (WGS) entry which is preliminary data.</text>
</comment>
<dbReference type="InterPro" id="IPR029055">
    <property type="entry name" value="Ntn_hydrolases_N"/>
</dbReference>
<dbReference type="Gene3D" id="3.60.20.40">
    <property type="match status" value="1"/>
</dbReference>
<organism evidence="1 2">
    <name type="scientific">Stichopus japonicus</name>
    <name type="common">Sea cucumber</name>
    <dbReference type="NCBI Taxonomy" id="307972"/>
    <lineage>
        <taxon>Eukaryota</taxon>
        <taxon>Metazoa</taxon>
        <taxon>Echinodermata</taxon>
        <taxon>Eleutherozoa</taxon>
        <taxon>Echinozoa</taxon>
        <taxon>Holothuroidea</taxon>
        <taxon>Aspidochirotacea</taxon>
        <taxon>Aspidochirotida</taxon>
        <taxon>Stichopodidae</taxon>
        <taxon>Apostichopus</taxon>
    </lineage>
</organism>
<dbReference type="PRINTS" id="PR01210">
    <property type="entry name" value="GGTRANSPTASE"/>
</dbReference>
<sequence length="569" mass="61655">MQSALTFSTAIHCVSVLPSSTSMKITSARVNGTVACSQPLAAQIGIDILKQGGNAADAAVAIAAALNVTEPMSTGLGGDCFCLFYDSETKQVKSINGSGRSPGALSLDEFHKAGFSRDKLPPKVHPLNITVPGAAAAWVDTHELFGSGKLTFSEILQPAIQLATNGFPVSPLTATQWKDNLHQLIREENPNRGEMLINGESPRAGEIMKMPNLASTFQELATKGKAGFYEGRIAEAVVESVRAGGGVMTLDDLKRHNSTMEDPICTSYRGIKVWECPPNGQGITTLLTLNILEELDLDGLGPASPEYIHLVAEALKLSFSDSLQFCADPAVVHVPTEGLLSKEYARKRSTLINHKQASKVSHGSPGHGGDTVYFCAVDCHGNACSFTNSTYDAFGSGLVQRTVDLLYRYLLCFQNRGTLFQLQEDHPNCPSGSKRSFHTIIPSMLTRDEDDVLLAAYGIMGGFMQPQGQVQLVMNMCHFGQEPQTALDQPRFRVGVSLEGLDGTLYLEEGFPPETIECLSGMGHVVKSNITGTERQEFGRGQIITRGDWWLSLEVYGHPILRYYGRLRP</sequence>
<dbReference type="Proteomes" id="UP000230750">
    <property type="component" value="Unassembled WGS sequence"/>
</dbReference>
<evidence type="ECO:0008006" key="3">
    <source>
        <dbReference type="Google" id="ProtNLM"/>
    </source>
</evidence>
<name>A0A2G8JFL7_STIJA</name>
<keyword evidence="2" id="KW-1185">Reference proteome</keyword>
<dbReference type="Pfam" id="PF01019">
    <property type="entry name" value="G_glu_transpept"/>
    <property type="match status" value="1"/>
</dbReference>
<dbReference type="PANTHER" id="PTHR43881:SF1">
    <property type="entry name" value="GAMMA-GLUTAMYLTRANSPEPTIDASE (AFU_ORTHOLOGUE AFUA_4G13580)"/>
    <property type="match status" value="1"/>
</dbReference>
<protein>
    <recommendedName>
        <fullName evidence="3">Gamma-glutamyltransferase YwrD</fullName>
    </recommendedName>
</protein>
<dbReference type="InterPro" id="IPR043138">
    <property type="entry name" value="GGT_lsub"/>
</dbReference>
<proteinExistence type="predicted"/>
<accession>A0A2G8JFL7</accession>
<dbReference type="AlphaFoldDB" id="A0A2G8JFL7"/>
<dbReference type="InterPro" id="IPR043137">
    <property type="entry name" value="GGT_ssub_C"/>
</dbReference>
<gene>
    <name evidence="1" type="ORF">BSL78_28675</name>
</gene>
<dbReference type="PANTHER" id="PTHR43881">
    <property type="entry name" value="GAMMA-GLUTAMYLTRANSPEPTIDASE (AFU_ORTHOLOGUE AFUA_4G13580)"/>
    <property type="match status" value="1"/>
</dbReference>
<dbReference type="EMBL" id="MRZV01002157">
    <property type="protein sequence ID" value="PIK34499.1"/>
    <property type="molecule type" value="Genomic_DNA"/>
</dbReference>
<dbReference type="SUPFAM" id="SSF56235">
    <property type="entry name" value="N-terminal nucleophile aminohydrolases (Ntn hydrolases)"/>
    <property type="match status" value="1"/>
</dbReference>
<reference evidence="1 2" key="1">
    <citation type="journal article" date="2017" name="PLoS Biol.">
        <title>The sea cucumber genome provides insights into morphological evolution and visceral regeneration.</title>
        <authorList>
            <person name="Zhang X."/>
            <person name="Sun L."/>
            <person name="Yuan J."/>
            <person name="Sun Y."/>
            <person name="Gao Y."/>
            <person name="Zhang L."/>
            <person name="Li S."/>
            <person name="Dai H."/>
            <person name="Hamel J.F."/>
            <person name="Liu C."/>
            <person name="Yu Y."/>
            <person name="Liu S."/>
            <person name="Lin W."/>
            <person name="Guo K."/>
            <person name="Jin S."/>
            <person name="Xu P."/>
            <person name="Storey K.B."/>
            <person name="Huan P."/>
            <person name="Zhang T."/>
            <person name="Zhou Y."/>
            <person name="Zhang J."/>
            <person name="Lin C."/>
            <person name="Li X."/>
            <person name="Xing L."/>
            <person name="Huo D."/>
            <person name="Sun M."/>
            <person name="Wang L."/>
            <person name="Mercier A."/>
            <person name="Li F."/>
            <person name="Yang H."/>
            <person name="Xiang J."/>
        </authorList>
    </citation>
    <scope>NUCLEOTIDE SEQUENCE [LARGE SCALE GENOMIC DNA]</scope>
    <source>
        <strain evidence="1">Shaxun</strain>
        <tissue evidence="1">Muscle</tissue>
    </source>
</reference>
<evidence type="ECO:0000313" key="2">
    <source>
        <dbReference type="Proteomes" id="UP000230750"/>
    </source>
</evidence>
<dbReference type="Gene3D" id="1.10.246.130">
    <property type="match status" value="1"/>
</dbReference>